<feature type="compositionally biased region" description="Basic and acidic residues" evidence="5">
    <location>
        <begin position="14"/>
        <end position="36"/>
    </location>
</feature>
<comment type="subcellular location">
    <subcellularLocation>
        <location evidence="4">Peroxisome membrane</location>
    </subcellularLocation>
</comment>
<evidence type="ECO:0000313" key="6">
    <source>
        <dbReference type="EMBL" id="RVX68682.1"/>
    </source>
</evidence>
<evidence type="ECO:0000256" key="1">
    <source>
        <dbReference type="ARBA" id="ARBA00022593"/>
    </source>
</evidence>
<keyword evidence="1" id="KW-0962">Peroxisome biogenesis</keyword>
<dbReference type="AlphaFoldDB" id="A0A438MY57"/>
<comment type="caution">
    <text evidence="6">The sequence shown here is derived from an EMBL/GenBank/DDBJ whole genome shotgun (WGS) entry which is preliminary data.</text>
</comment>
<evidence type="ECO:0000256" key="2">
    <source>
        <dbReference type="ARBA" id="ARBA00023136"/>
    </source>
</evidence>
<dbReference type="GO" id="GO:0005778">
    <property type="term" value="C:peroxisomal membrane"/>
    <property type="evidence" value="ECO:0007669"/>
    <property type="project" value="UniProtKB-SubCell"/>
</dbReference>
<gene>
    <name evidence="6" type="ORF">B0A52_07109</name>
</gene>
<dbReference type="Pfam" id="PF05648">
    <property type="entry name" value="PEX11"/>
    <property type="match status" value="1"/>
</dbReference>
<evidence type="ECO:0000313" key="7">
    <source>
        <dbReference type="Proteomes" id="UP000288859"/>
    </source>
</evidence>
<protein>
    <recommendedName>
        <fullName evidence="8">Peroxin 11C</fullName>
    </recommendedName>
</protein>
<keyword evidence="2" id="KW-0472">Membrane</keyword>
<dbReference type="InterPro" id="IPR008733">
    <property type="entry name" value="PEX11"/>
</dbReference>
<dbReference type="PANTHER" id="PTHR12652:SF25">
    <property type="entry name" value="MICROBODY (PEROXISOME) PROLIFERATION PROTEIN PEROXIN 11C (EUROFUNG)"/>
    <property type="match status" value="1"/>
</dbReference>
<name>A0A438MY57_EXOME</name>
<dbReference type="Proteomes" id="UP000288859">
    <property type="component" value="Unassembled WGS sequence"/>
</dbReference>
<keyword evidence="3" id="KW-0576">Peroxisome</keyword>
<dbReference type="OrthoDB" id="10005898at2759"/>
<dbReference type="GO" id="GO:0016559">
    <property type="term" value="P:peroxisome fission"/>
    <property type="evidence" value="ECO:0007669"/>
    <property type="project" value="InterPro"/>
</dbReference>
<evidence type="ECO:0000256" key="3">
    <source>
        <dbReference type="ARBA" id="ARBA00023140"/>
    </source>
</evidence>
<evidence type="ECO:0000256" key="5">
    <source>
        <dbReference type="SAM" id="MobiDB-lite"/>
    </source>
</evidence>
<accession>A0A438MY57</accession>
<evidence type="ECO:0008006" key="8">
    <source>
        <dbReference type="Google" id="ProtNLM"/>
    </source>
</evidence>
<organism evidence="6 7">
    <name type="scientific">Exophiala mesophila</name>
    <name type="common">Black yeast-like fungus</name>
    <dbReference type="NCBI Taxonomy" id="212818"/>
    <lineage>
        <taxon>Eukaryota</taxon>
        <taxon>Fungi</taxon>
        <taxon>Dikarya</taxon>
        <taxon>Ascomycota</taxon>
        <taxon>Pezizomycotina</taxon>
        <taxon>Eurotiomycetes</taxon>
        <taxon>Chaetothyriomycetidae</taxon>
        <taxon>Chaetothyriales</taxon>
        <taxon>Herpotrichiellaceae</taxon>
        <taxon>Exophiala</taxon>
    </lineage>
</organism>
<feature type="region of interest" description="Disordered" evidence="5">
    <location>
        <begin position="1"/>
        <end position="41"/>
    </location>
</feature>
<dbReference type="VEuPathDB" id="FungiDB:PV10_07054"/>
<dbReference type="EMBL" id="NAJM01000036">
    <property type="protein sequence ID" value="RVX68682.1"/>
    <property type="molecule type" value="Genomic_DNA"/>
</dbReference>
<proteinExistence type="predicted"/>
<sequence length="285" mass="31205">MTRGTPLSKAVTGKPDEDKTSSTYALEERKPPKNNEEPDDDDTLCHIMRLMQTTAGFGAALGTLGFTINLAAHHLPQVSKYFQLLAGMAQRGNGKTAKSTFSLSAMGGLISDLRRSLRLVGLIPLYLRLKSVLSGETACNDDPVLRRILIVQCSAFIVYQAIENIYHLHIKGIASPSIVNQNGGLAAWIAWSCRAWAVAVACDFLRLWHEAQCSRVGNAGKRAPEEQVVRSKWWRDFITSALWLPVATNGSFYPDGLPWMNPGRVALAGLLASLNTLKNQWEAAA</sequence>
<evidence type="ECO:0000256" key="4">
    <source>
        <dbReference type="ARBA" id="ARBA00046271"/>
    </source>
</evidence>
<dbReference type="PANTHER" id="PTHR12652">
    <property type="entry name" value="PEROXISOMAL BIOGENESIS FACTOR 11"/>
    <property type="match status" value="1"/>
</dbReference>
<reference evidence="6 7" key="1">
    <citation type="submission" date="2017-03" db="EMBL/GenBank/DDBJ databases">
        <title>Genomes of endolithic fungi from Antarctica.</title>
        <authorList>
            <person name="Coleine C."/>
            <person name="Masonjones S."/>
            <person name="Stajich J.E."/>
        </authorList>
    </citation>
    <scope>NUCLEOTIDE SEQUENCE [LARGE SCALE GENOMIC DNA]</scope>
    <source>
        <strain evidence="6 7">CCFEE 6314</strain>
    </source>
</reference>